<dbReference type="EMBL" id="CP001965">
    <property type="protein sequence ID" value="ADE11705.1"/>
    <property type="molecule type" value="Genomic_DNA"/>
</dbReference>
<evidence type="ECO:0000259" key="1">
    <source>
        <dbReference type="PROSITE" id="PS50853"/>
    </source>
</evidence>
<dbReference type="Gene3D" id="2.60.40.10">
    <property type="entry name" value="Immunoglobulins"/>
    <property type="match status" value="2"/>
</dbReference>
<dbReference type="eggNOG" id="COG3637">
    <property type="taxonomic scope" value="Bacteria"/>
</dbReference>
<organism evidence="2 3">
    <name type="scientific">Sideroxydans lithotrophicus (strain ES-1)</name>
    <dbReference type="NCBI Taxonomy" id="580332"/>
    <lineage>
        <taxon>Bacteria</taxon>
        <taxon>Pseudomonadati</taxon>
        <taxon>Pseudomonadota</taxon>
        <taxon>Betaproteobacteria</taxon>
        <taxon>Nitrosomonadales</taxon>
        <taxon>Gallionellaceae</taxon>
        <taxon>Sideroxydans</taxon>
    </lineage>
</organism>
<dbReference type="AlphaFoldDB" id="D5CRW9"/>
<accession>D5CRW9</accession>
<gene>
    <name evidence="2" type="ordered locus">Slit_1468</name>
</gene>
<dbReference type="InterPro" id="IPR013783">
    <property type="entry name" value="Ig-like_fold"/>
</dbReference>
<protein>
    <submittedName>
        <fullName evidence="2">Fibronectin type III domain protein</fullName>
    </submittedName>
</protein>
<dbReference type="InterPro" id="IPR003961">
    <property type="entry name" value="FN3_dom"/>
</dbReference>
<dbReference type="PROSITE" id="PS50853">
    <property type="entry name" value="FN3"/>
    <property type="match status" value="2"/>
</dbReference>
<dbReference type="GO" id="GO:0020037">
    <property type="term" value="F:heme binding"/>
    <property type="evidence" value="ECO:0007669"/>
    <property type="project" value="InterPro"/>
</dbReference>
<dbReference type="KEGG" id="slt:Slit_1468"/>
<name>D5CRW9_SIDLE</name>
<dbReference type="PANTHER" id="PTHR34720">
    <property type="entry name" value="MICROCYSTIN DEPENDENT PROTEIN"/>
    <property type="match status" value="1"/>
</dbReference>
<dbReference type="CDD" id="cd00063">
    <property type="entry name" value="FN3"/>
    <property type="match status" value="2"/>
</dbReference>
<dbReference type="HOGENOM" id="CLU_648745_0_0_4"/>
<dbReference type="PANTHER" id="PTHR34720:SF9">
    <property type="entry name" value="BLR4714 PROTEIN"/>
    <property type="match status" value="1"/>
</dbReference>
<dbReference type="OrthoDB" id="8807969at2"/>
<proteinExistence type="predicted"/>
<dbReference type="GO" id="GO:0009055">
    <property type="term" value="F:electron transfer activity"/>
    <property type="evidence" value="ECO:0007669"/>
    <property type="project" value="InterPro"/>
</dbReference>
<sequence length="423" mass="42567">MDFKVVGFIASAAGRSSGRSVFQLSSENGLFHFILTSFLALQFGVFPCSLAQAAGDASRGQYNWEYTCQHCHGDPQTNKNAAFSDYDTTANSLAVYASDPAAITKAANAGYTIPDGNTNDKVEPGHSTNEPMGTWAGMAPNRLGLGTTPTQYAIDFSAYFATFFRVPAAPAIGAATAGNGQASVTFTAPKSDLTVTGYTVTSNPGGITATGSVSPIVVSGLNNGTTYTFAVAATSNAGTGPASSSSNSIVPAATFAVQTKAAGATVTLQAANVPTAKAVPPVAAAQPVVPTTQIAAHSIAATHAAATISAGSQPVTAPLPVNNAVKSSALVTPVIRFARAGNAQARVFFDMPAGTGATEYTVTVLSKGVPAGITAKGTSSPVTVSGLSNGTDYTFTVTAHGSAGTSQPSPPSNRVTPLRILGD</sequence>
<dbReference type="InterPro" id="IPR036116">
    <property type="entry name" value="FN3_sf"/>
</dbReference>
<dbReference type="Pfam" id="PF00041">
    <property type="entry name" value="fn3"/>
    <property type="match status" value="2"/>
</dbReference>
<dbReference type="RefSeq" id="WP_013029603.1">
    <property type="nucleotide sequence ID" value="NC_013959.1"/>
</dbReference>
<dbReference type="Proteomes" id="UP000001625">
    <property type="component" value="Chromosome"/>
</dbReference>
<dbReference type="STRING" id="580332.Slit_1468"/>
<keyword evidence="3" id="KW-1185">Reference proteome</keyword>
<dbReference type="SMART" id="SM00060">
    <property type="entry name" value="FN3"/>
    <property type="match status" value="2"/>
</dbReference>
<evidence type="ECO:0000313" key="3">
    <source>
        <dbReference type="Proteomes" id="UP000001625"/>
    </source>
</evidence>
<dbReference type="InterPro" id="IPR036909">
    <property type="entry name" value="Cyt_c-like_dom_sf"/>
</dbReference>
<reference evidence="2 3" key="1">
    <citation type="submission" date="2010-03" db="EMBL/GenBank/DDBJ databases">
        <title>Complete sequence of Sideroxydans lithotrophicus ES-1.</title>
        <authorList>
            <consortium name="US DOE Joint Genome Institute"/>
            <person name="Lucas S."/>
            <person name="Copeland A."/>
            <person name="Lapidus A."/>
            <person name="Cheng J.-F."/>
            <person name="Bruce D."/>
            <person name="Goodwin L."/>
            <person name="Pitluck S."/>
            <person name="Munk A.C."/>
            <person name="Detter J.C."/>
            <person name="Han C."/>
            <person name="Tapia R."/>
            <person name="Larimer F."/>
            <person name="Land M."/>
            <person name="Hauser L."/>
            <person name="Kyrpides N."/>
            <person name="Ivanova N."/>
            <person name="Emerson D."/>
            <person name="Woyke T."/>
        </authorList>
    </citation>
    <scope>NUCLEOTIDE SEQUENCE [LARGE SCALE GENOMIC DNA]</scope>
    <source>
        <strain evidence="2 3">ES-1</strain>
    </source>
</reference>
<evidence type="ECO:0000313" key="2">
    <source>
        <dbReference type="EMBL" id="ADE11705.1"/>
    </source>
</evidence>
<dbReference type="SUPFAM" id="SSF46626">
    <property type="entry name" value="Cytochrome c"/>
    <property type="match status" value="1"/>
</dbReference>
<feature type="domain" description="Fibronectin type-III" evidence="1">
    <location>
        <begin position="330"/>
        <end position="419"/>
    </location>
</feature>
<dbReference type="SUPFAM" id="SSF49265">
    <property type="entry name" value="Fibronectin type III"/>
    <property type="match status" value="1"/>
</dbReference>
<feature type="domain" description="Fibronectin type-III" evidence="1">
    <location>
        <begin position="166"/>
        <end position="253"/>
    </location>
</feature>